<evidence type="ECO:0000256" key="1">
    <source>
        <dbReference type="SAM" id="Phobius"/>
    </source>
</evidence>
<keyword evidence="2" id="KW-0732">Signal</keyword>
<keyword evidence="1" id="KW-0472">Membrane</keyword>
<evidence type="ECO:0000313" key="3">
    <source>
        <dbReference type="EMBL" id="CEK73499.1"/>
    </source>
</evidence>
<proteinExistence type="predicted"/>
<sequence length="241" mass="27137">MEVLIYIIAIIAEQVIGVAAANDNSEIIGMAVTASASFVLLSIILSIFIVSCYWTTLFDNLMRRKGKARMPKIYFQKKKDVKQKLITHSLVSHTQISNGSLPPQSGNIAPWLEEWHPERGFTNRVYEEKDVTVHLDEEIDDGFKIETEIVDNEILDVGPYKNDHSADIPIKGDVYADPYIYSTASSVKKQNKNWANDDAKPEIMTTDFTTRPANATKIADSEYSTIDRGNPSNFEQSLLYL</sequence>
<keyword evidence="1" id="KW-0812">Transmembrane</keyword>
<evidence type="ECO:0000256" key="2">
    <source>
        <dbReference type="SAM" id="SignalP"/>
    </source>
</evidence>
<reference evidence="3" key="1">
    <citation type="submission" date="2014-12" db="EMBL/GenBank/DDBJ databases">
        <title>Insight into the proteome of Arion vulgaris.</title>
        <authorList>
            <person name="Aradska J."/>
            <person name="Bulat T."/>
            <person name="Smidak R."/>
            <person name="Sarate P."/>
            <person name="Gangsoo J."/>
            <person name="Sialana F."/>
            <person name="Bilban M."/>
            <person name="Lubec G."/>
        </authorList>
    </citation>
    <scope>NUCLEOTIDE SEQUENCE</scope>
    <source>
        <tissue evidence="3">Skin</tissue>
    </source>
</reference>
<organism evidence="3">
    <name type="scientific">Arion vulgaris</name>
    <dbReference type="NCBI Taxonomy" id="1028688"/>
    <lineage>
        <taxon>Eukaryota</taxon>
        <taxon>Metazoa</taxon>
        <taxon>Spiralia</taxon>
        <taxon>Lophotrochozoa</taxon>
        <taxon>Mollusca</taxon>
        <taxon>Gastropoda</taxon>
        <taxon>Heterobranchia</taxon>
        <taxon>Euthyneura</taxon>
        <taxon>Panpulmonata</taxon>
        <taxon>Eupulmonata</taxon>
        <taxon>Stylommatophora</taxon>
        <taxon>Helicina</taxon>
        <taxon>Arionoidea</taxon>
        <taxon>Arionidae</taxon>
        <taxon>Arion</taxon>
    </lineage>
</organism>
<dbReference type="EMBL" id="HACG01026634">
    <property type="protein sequence ID" value="CEK73499.1"/>
    <property type="molecule type" value="Transcribed_RNA"/>
</dbReference>
<accession>A0A0B6ZY10</accession>
<dbReference type="AlphaFoldDB" id="A0A0B6ZY10"/>
<feature type="signal peptide" evidence="2">
    <location>
        <begin position="1"/>
        <end position="20"/>
    </location>
</feature>
<name>A0A0B6ZY10_9EUPU</name>
<feature type="transmembrane region" description="Helical" evidence="1">
    <location>
        <begin position="27"/>
        <end position="55"/>
    </location>
</feature>
<keyword evidence="1" id="KW-1133">Transmembrane helix</keyword>
<protein>
    <submittedName>
        <fullName evidence="3">Uncharacterized protein</fullName>
    </submittedName>
</protein>
<feature type="chain" id="PRO_5002110967" evidence="2">
    <location>
        <begin position="21"/>
        <end position="241"/>
    </location>
</feature>
<gene>
    <name evidence="3" type="primary">ORF87015</name>
</gene>